<dbReference type="InterPro" id="IPR050922">
    <property type="entry name" value="LytR/CpsA/Psr_CW_biosynth"/>
</dbReference>
<reference evidence="5" key="1">
    <citation type="journal article" date="2019" name="Int. J. Syst. Evol. Microbiol.">
        <title>The Global Catalogue of Microorganisms (GCM) 10K type strain sequencing project: providing services to taxonomists for standard genome sequencing and annotation.</title>
        <authorList>
            <consortium name="The Broad Institute Genomics Platform"/>
            <consortium name="The Broad Institute Genome Sequencing Center for Infectious Disease"/>
            <person name="Wu L."/>
            <person name="Ma J."/>
        </authorList>
    </citation>
    <scope>NUCLEOTIDE SEQUENCE [LARGE SCALE GENOMIC DNA]</scope>
    <source>
        <strain evidence="5">JCM 17440</strain>
    </source>
</reference>
<keyword evidence="2" id="KW-0812">Transmembrane</keyword>
<dbReference type="EMBL" id="BAABAS010000015">
    <property type="protein sequence ID" value="GAA4236353.1"/>
    <property type="molecule type" value="Genomic_DNA"/>
</dbReference>
<dbReference type="Gene3D" id="3.40.630.190">
    <property type="entry name" value="LCP protein"/>
    <property type="match status" value="1"/>
</dbReference>
<comment type="caution">
    <text evidence="4">The sequence shown here is derived from an EMBL/GenBank/DDBJ whole genome shotgun (WGS) entry which is preliminary data.</text>
</comment>
<evidence type="ECO:0000313" key="5">
    <source>
        <dbReference type="Proteomes" id="UP001501710"/>
    </source>
</evidence>
<comment type="similarity">
    <text evidence="1">Belongs to the LytR/CpsA/Psr (LCP) family.</text>
</comment>
<feature type="domain" description="Cell envelope-related transcriptional attenuator" evidence="3">
    <location>
        <begin position="107"/>
        <end position="262"/>
    </location>
</feature>
<organism evidence="4 5">
    <name type="scientific">Actinomadura meridiana</name>
    <dbReference type="NCBI Taxonomy" id="559626"/>
    <lineage>
        <taxon>Bacteria</taxon>
        <taxon>Bacillati</taxon>
        <taxon>Actinomycetota</taxon>
        <taxon>Actinomycetes</taxon>
        <taxon>Streptosporangiales</taxon>
        <taxon>Thermomonosporaceae</taxon>
        <taxon>Actinomadura</taxon>
    </lineage>
</organism>
<gene>
    <name evidence="4" type="ORF">GCM10022254_45750</name>
</gene>
<dbReference type="Pfam" id="PF03816">
    <property type="entry name" value="LytR_cpsA_psr"/>
    <property type="match status" value="1"/>
</dbReference>
<dbReference type="PANTHER" id="PTHR33392">
    <property type="entry name" value="POLYISOPRENYL-TEICHOIC ACID--PEPTIDOGLYCAN TEICHOIC ACID TRANSFERASE TAGU"/>
    <property type="match status" value="1"/>
</dbReference>
<accession>A0ABP8CA74</accession>
<name>A0ABP8CA74_9ACTN</name>
<dbReference type="NCBIfam" id="TIGR00350">
    <property type="entry name" value="lytR_cpsA_psr"/>
    <property type="match status" value="1"/>
</dbReference>
<dbReference type="InterPro" id="IPR004474">
    <property type="entry name" value="LytR_CpsA_psr"/>
</dbReference>
<protein>
    <recommendedName>
        <fullName evidence="3">Cell envelope-related transcriptional attenuator domain-containing protein</fullName>
    </recommendedName>
</protein>
<evidence type="ECO:0000259" key="3">
    <source>
        <dbReference type="Pfam" id="PF03816"/>
    </source>
</evidence>
<evidence type="ECO:0000313" key="4">
    <source>
        <dbReference type="EMBL" id="GAA4236353.1"/>
    </source>
</evidence>
<dbReference type="RefSeq" id="WP_344899871.1">
    <property type="nucleotide sequence ID" value="NZ_BAABAS010000015.1"/>
</dbReference>
<keyword evidence="2" id="KW-1133">Transmembrane helix</keyword>
<keyword evidence="2" id="KW-0472">Membrane</keyword>
<dbReference type="PANTHER" id="PTHR33392:SF6">
    <property type="entry name" value="POLYISOPRENYL-TEICHOIC ACID--PEPTIDOGLYCAN TEICHOIC ACID TRANSFERASE TAGU"/>
    <property type="match status" value="1"/>
</dbReference>
<sequence length="342" mass="36743">MDDLELIRDLGRELEHEPDVTLLRQRKRLLDAASGRGGRRGPGRWTLLGTVAAVAAAVVTAAAILVPTVLLDGRARPAASRTAPGLGKTLNVLLIGSDARNGGSQARADTLVLMHVPANRKDIRAVSIPRDTLVSIPECKDSDGKTHPAQRGQVNAAFSLGGAECALKTVESLTRVRVDQTLTVDFGGFKGMVDALGGVDVTLPRSVDDRQSGLKLSPGRHRLNGTQALAYVRVRHGLGDGSDLDRVKRQQKFMASLVHRAKEQRWKSPVRFAKFLAAVAGSVKSSPQWDVRALEALAATFDGTDVDDVGFRTLPVRPAPNDPARLVVDTKAAERVFAPFRK</sequence>
<proteinExistence type="inferred from homology"/>
<dbReference type="Proteomes" id="UP001501710">
    <property type="component" value="Unassembled WGS sequence"/>
</dbReference>
<evidence type="ECO:0000256" key="2">
    <source>
        <dbReference type="SAM" id="Phobius"/>
    </source>
</evidence>
<evidence type="ECO:0000256" key="1">
    <source>
        <dbReference type="ARBA" id="ARBA00006068"/>
    </source>
</evidence>
<feature type="transmembrane region" description="Helical" evidence="2">
    <location>
        <begin position="45"/>
        <end position="71"/>
    </location>
</feature>
<keyword evidence="5" id="KW-1185">Reference proteome</keyword>